<evidence type="ECO:0000256" key="5">
    <source>
        <dbReference type="ARBA" id="ARBA00023242"/>
    </source>
</evidence>
<dbReference type="PANTHER" id="PTHR31190">
    <property type="entry name" value="DNA-BINDING DOMAIN"/>
    <property type="match status" value="1"/>
</dbReference>
<accession>A0A2I4DMA7</accession>
<dbReference type="STRING" id="51240.A0A2I4DMA7"/>
<keyword evidence="3" id="KW-0238">DNA-binding</keyword>
<dbReference type="OrthoDB" id="1930739at2759"/>
<feature type="compositionally biased region" description="Low complexity" evidence="7">
    <location>
        <begin position="174"/>
        <end position="200"/>
    </location>
</feature>
<evidence type="ECO:0000256" key="6">
    <source>
        <dbReference type="ARBA" id="ARBA00024343"/>
    </source>
</evidence>
<dbReference type="SUPFAM" id="SSF54171">
    <property type="entry name" value="DNA-binding domain"/>
    <property type="match status" value="1"/>
</dbReference>
<dbReference type="Pfam" id="PF00847">
    <property type="entry name" value="AP2"/>
    <property type="match status" value="1"/>
</dbReference>
<comment type="subcellular location">
    <subcellularLocation>
        <location evidence="1">Nucleus</location>
    </subcellularLocation>
</comment>
<dbReference type="InterPro" id="IPR044808">
    <property type="entry name" value="ERF_plant"/>
</dbReference>
<keyword evidence="8" id="KW-1185">Reference proteome</keyword>
<dbReference type="PANTHER" id="PTHR31190:SF421">
    <property type="entry name" value="ETHYLENE-RESPONSIVE TRANSCRIPTION FACTOR ERF110"/>
    <property type="match status" value="1"/>
</dbReference>
<dbReference type="FunFam" id="3.30.730.10:FF:000001">
    <property type="entry name" value="Ethylene-responsive transcription factor 2"/>
    <property type="match status" value="1"/>
</dbReference>
<dbReference type="Gene3D" id="3.30.730.10">
    <property type="entry name" value="AP2/ERF domain"/>
    <property type="match status" value="1"/>
</dbReference>
<evidence type="ECO:0000256" key="7">
    <source>
        <dbReference type="SAM" id="MobiDB-lite"/>
    </source>
</evidence>
<dbReference type="GeneID" id="108981529"/>
<dbReference type="InterPro" id="IPR036955">
    <property type="entry name" value="AP2/ERF_dom_sf"/>
</dbReference>
<dbReference type="GO" id="GO:0003700">
    <property type="term" value="F:DNA-binding transcription factor activity"/>
    <property type="evidence" value="ECO:0007669"/>
    <property type="project" value="InterPro"/>
</dbReference>
<dbReference type="SMART" id="SM00380">
    <property type="entry name" value="AP2"/>
    <property type="match status" value="1"/>
</dbReference>
<reference evidence="9" key="1">
    <citation type="submission" date="2025-08" db="UniProtKB">
        <authorList>
            <consortium name="RefSeq"/>
        </authorList>
    </citation>
    <scope>IDENTIFICATION</scope>
    <source>
        <tissue evidence="9">Leaves</tissue>
    </source>
</reference>
<proteinExistence type="inferred from homology"/>
<evidence type="ECO:0000313" key="8">
    <source>
        <dbReference type="Proteomes" id="UP000235220"/>
    </source>
</evidence>
<dbReference type="Gramene" id="Jr15_01080_p1">
    <property type="protein sequence ID" value="cds.Jr15_01080_p1"/>
    <property type="gene ID" value="Jr15_01080"/>
</dbReference>
<dbReference type="PROSITE" id="PS51032">
    <property type="entry name" value="AP2_ERF"/>
    <property type="match status" value="1"/>
</dbReference>
<feature type="region of interest" description="Disordered" evidence="7">
    <location>
        <begin position="174"/>
        <end position="292"/>
    </location>
</feature>
<name>A0A2I4DMA7_JUGRE</name>
<dbReference type="GO" id="GO:0009873">
    <property type="term" value="P:ethylene-activated signaling pathway"/>
    <property type="evidence" value="ECO:0007669"/>
    <property type="project" value="InterPro"/>
</dbReference>
<evidence type="ECO:0000256" key="4">
    <source>
        <dbReference type="ARBA" id="ARBA00023163"/>
    </source>
</evidence>
<dbReference type="GO" id="GO:0003677">
    <property type="term" value="F:DNA binding"/>
    <property type="evidence" value="ECO:0007669"/>
    <property type="project" value="UniProtKB-KW"/>
</dbReference>
<dbReference type="Proteomes" id="UP000235220">
    <property type="component" value="Chromosome 15"/>
</dbReference>
<dbReference type="PRINTS" id="PR00367">
    <property type="entry name" value="ETHRSPELEMNT"/>
</dbReference>
<feature type="compositionally biased region" description="Low complexity" evidence="7">
    <location>
        <begin position="260"/>
        <end position="274"/>
    </location>
</feature>
<evidence type="ECO:0000256" key="3">
    <source>
        <dbReference type="ARBA" id="ARBA00023125"/>
    </source>
</evidence>
<feature type="region of interest" description="Disordered" evidence="7">
    <location>
        <begin position="481"/>
        <end position="517"/>
    </location>
</feature>
<comment type="similarity">
    <text evidence="6">Belongs to the AP2/ERF transcription factor family. ERF subfamily.</text>
</comment>
<dbReference type="AlphaFoldDB" id="A0A2I4DMA7"/>
<keyword evidence="4" id="KW-0804">Transcription</keyword>
<dbReference type="RefSeq" id="XP_018808285.1">
    <property type="nucleotide sequence ID" value="XM_018952740.2"/>
</dbReference>
<evidence type="ECO:0000313" key="9">
    <source>
        <dbReference type="RefSeq" id="XP_018808285.1"/>
    </source>
</evidence>
<gene>
    <name evidence="9" type="primary">LOC108981529</name>
</gene>
<evidence type="ECO:0000256" key="1">
    <source>
        <dbReference type="ARBA" id="ARBA00004123"/>
    </source>
</evidence>
<dbReference type="InterPro" id="IPR016177">
    <property type="entry name" value="DNA-bd_dom_sf"/>
</dbReference>
<feature type="region of interest" description="Disordered" evidence="7">
    <location>
        <begin position="447"/>
        <end position="469"/>
    </location>
</feature>
<sequence length="517" mass="55398">MVKSAELFIWRLLWIFNHYISRCSLENLKGFAVCTISQKHIWVGLTSLLDITEFYVCLIKVANQRDSGEYIRFPAQDSGGGADSGDELGRFGQELGLPGLPQTQEMDQPILHPGVTVPESMFSDYLNSTTETSAIVSALSRVVSGPRGGGWGHGTGMSGAVTSGFGGVYYSPSPSPPLSAYSSSTSASGFASASGSSSGSWAGQKRGRQEVGPAQLIESVNPRSVRGSGSVVDFRGTKGGGDRESSSGVTAEASSNIFGTTATTTTNTTVPATPSSENVSNEETGERRRRYRGVRQRPWGKWAAEIRDPHKAARVWLGTFDTAEAAAGAYDEAALRFRGSRAKLNFPENVRVVPALQNYTPAAATSASLSISDSPSNQLQLTPRQQPLLQPQFSHPQPYQSSSDILRDYLEYSQLLQNSADFQPGQQPTTLMEQMFYTSQLASRQSSFSSSSSLTPTTSLAPSGSSSSASFPLFSDQQLFYFRPPGNHNPSGGESSYFPPPPPPSWSDSVHEPSSSS</sequence>
<evidence type="ECO:0000256" key="2">
    <source>
        <dbReference type="ARBA" id="ARBA00023015"/>
    </source>
</evidence>
<feature type="compositionally biased region" description="Polar residues" evidence="7">
    <location>
        <begin position="246"/>
        <end position="259"/>
    </location>
</feature>
<protein>
    <submittedName>
        <fullName evidence="9">Ethylene-responsive transcription factor ABR1-like</fullName>
    </submittedName>
</protein>
<dbReference type="GO" id="GO:0005634">
    <property type="term" value="C:nucleus"/>
    <property type="evidence" value="ECO:0007669"/>
    <property type="project" value="UniProtKB-SubCell"/>
</dbReference>
<keyword evidence="2" id="KW-0805">Transcription regulation</keyword>
<dbReference type="KEGG" id="jre:108981529"/>
<dbReference type="CDD" id="cd00018">
    <property type="entry name" value="AP2"/>
    <property type="match status" value="1"/>
</dbReference>
<organism evidence="8 9">
    <name type="scientific">Juglans regia</name>
    <name type="common">English walnut</name>
    <dbReference type="NCBI Taxonomy" id="51240"/>
    <lineage>
        <taxon>Eukaryota</taxon>
        <taxon>Viridiplantae</taxon>
        <taxon>Streptophyta</taxon>
        <taxon>Embryophyta</taxon>
        <taxon>Tracheophyta</taxon>
        <taxon>Spermatophyta</taxon>
        <taxon>Magnoliopsida</taxon>
        <taxon>eudicotyledons</taxon>
        <taxon>Gunneridae</taxon>
        <taxon>Pentapetalae</taxon>
        <taxon>rosids</taxon>
        <taxon>fabids</taxon>
        <taxon>Fagales</taxon>
        <taxon>Juglandaceae</taxon>
        <taxon>Juglans</taxon>
    </lineage>
</organism>
<dbReference type="InterPro" id="IPR001471">
    <property type="entry name" value="AP2/ERF_dom"/>
</dbReference>
<keyword evidence="5" id="KW-0539">Nucleus</keyword>